<dbReference type="PANTHER" id="PTHR11691">
    <property type="entry name" value="TYPE I INTERFERON"/>
    <property type="match status" value="1"/>
</dbReference>
<keyword evidence="5" id="KW-1015">Disulfide bond</keyword>
<dbReference type="GO" id="GO:0051607">
    <property type="term" value="P:defense response to virus"/>
    <property type="evidence" value="ECO:0007669"/>
    <property type="project" value="UniProtKB-KW"/>
</dbReference>
<dbReference type="PRINTS" id="PR00266">
    <property type="entry name" value="INTERFERONAB"/>
</dbReference>
<proteinExistence type="inferred from homology"/>
<keyword evidence="3" id="KW-0964">Secreted</keyword>
<dbReference type="PROSITE" id="PS00252">
    <property type="entry name" value="INTERFERON_A_B_D"/>
    <property type="match status" value="1"/>
</dbReference>
<dbReference type="Pfam" id="PF00143">
    <property type="entry name" value="Interferon"/>
    <property type="match status" value="1"/>
</dbReference>
<dbReference type="InterPro" id="IPR000471">
    <property type="entry name" value="Interferon_alpha/beta/delta"/>
</dbReference>
<dbReference type="AlphaFoldDB" id="A0A7R8C3W0"/>
<dbReference type="PANTHER" id="PTHR11691:SF61">
    <property type="entry name" value="INTERFERON-DELTA-4"/>
    <property type="match status" value="1"/>
</dbReference>
<comment type="subcellular location">
    <subcellularLocation>
        <location evidence="1">Secreted</location>
    </subcellularLocation>
</comment>
<evidence type="ECO:0000256" key="1">
    <source>
        <dbReference type="ARBA" id="ARBA00004613"/>
    </source>
</evidence>
<dbReference type="SMART" id="SM00076">
    <property type="entry name" value="IFabd"/>
    <property type="match status" value="1"/>
</dbReference>
<dbReference type="Gene3D" id="1.20.1250.10">
    <property type="match status" value="1"/>
</dbReference>
<evidence type="ECO:0000256" key="3">
    <source>
        <dbReference type="ARBA" id="ARBA00022525"/>
    </source>
</evidence>
<dbReference type="SUPFAM" id="SSF47266">
    <property type="entry name" value="4-helical cytokines"/>
    <property type="match status" value="1"/>
</dbReference>
<dbReference type="GO" id="GO:0005126">
    <property type="term" value="F:cytokine receptor binding"/>
    <property type="evidence" value="ECO:0007669"/>
    <property type="project" value="InterPro"/>
</dbReference>
<gene>
    <name evidence="7" type="primary">IF1GA1</name>
</gene>
<organism evidence="7">
    <name type="scientific">Echinops telfairi</name>
    <name type="common">Lesser hedgehog tenrec</name>
    <dbReference type="NCBI Taxonomy" id="9371"/>
    <lineage>
        <taxon>Eukaryota</taxon>
        <taxon>Metazoa</taxon>
        <taxon>Chordata</taxon>
        <taxon>Craniata</taxon>
        <taxon>Vertebrata</taxon>
        <taxon>Euteleostomi</taxon>
        <taxon>Mammalia</taxon>
        <taxon>Eutheria</taxon>
        <taxon>Afrotheria</taxon>
        <taxon>Tenrecidae</taxon>
        <taxon>Tenrecinae</taxon>
        <taxon>Echinops</taxon>
    </lineage>
</organism>
<evidence type="ECO:0000256" key="2">
    <source>
        <dbReference type="ARBA" id="ARBA00022514"/>
    </source>
</evidence>
<comment type="similarity">
    <text evidence="6">Belongs to the alpha/beta interferon family.</text>
</comment>
<keyword evidence="2 6" id="KW-0202">Cytokine</keyword>
<name>A0A7R8C3W0_ECHTE</name>
<dbReference type="InterPro" id="IPR009079">
    <property type="entry name" value="4_helix_cytokine-like_core"/>
</dbReference>
<accession>A0A7R8C3W0</accession>
<reference evidence="7" key="1">
    <citation type="journal article" date="2020" name="Genomics">
        <title>Comparative genomic analysis of eutherian interferon genes.</title>
        <authorList>
            <person name="Premzl M."/>
        </authorList>
    </citation>
    <scope>NUCLEOTIDE SEQUENCE</scope>
</reference>
<evidence type="ECO:0000313" key="7">
    <source>
        <dbReference type="EMBL" id="CAB0000548.1"/>
    </source>
</evidence>
<keyword evidence="4 6" id="KW-0051">Antiviral defense</keyword>
<dbReference type="GO" id="GO:0005615">
    <property type="term" value="C:extracellular space"/>
    <property type="evidence" value="ECO:0007669"/>
    <property type="project" value="UniProtKB-KW"/>
</dbReference>
<evidence type="ECO:0000256" key="6">
    <source>
        <dbReference type="RuleBase" id="RU000436"/>
    </source>
</evidence>
<sequence length="222" mass="25247">MQQPWTAGPPGTGHLQAASGSLRGCIQCPLAPCRLHRAPAPAMPRAALWWLTARGVLVLCSIPARTFRGPWPGSLPKEYREILLILRWLKMVPSHSCLKDRFNFHFAWKTGETGPAIPKPQVPCWHYLILQQMVHLFAREPIPEKWDFRLLDQLRSCLDHGLQGLEQLDEEALSCPSLGMSARHYFRGILHYLRTKPRSPCAWEVVRGELAVRVVPQLLFLP</sequence>
<dbReference type="GO" id="GO:0005125">
    <property type="term" value="F:cytokine activity"/>
    <property type="evidence" value="ECO:0007669"/>
    <property type="project" value="UniProtKB-KW"/>
</dbReference>
<protein>
    <submittedName>
        <fullName evidence="7">Interferon 1GA1</fullName>
    </submittedName>
</protein>
<evidence type="ECO:0000256" key="5">
    <source>
        <dbReference type="ARBA" id="ARBA00023157"/>
    </source>
</evidence>
<dbReference type="EMBL" id="LR761287">
    <property type="protein sequence ID" value="CAB0000548.1"/>
    <property type="molecule type" value="Genomic_DNA"/>
</dbReference>
<evidence type="ECO:0000256" key="4">
    <source>
        <dbReference type="ARBA" id="ARBA00023118"/>
    </source>
</evidence>